<keyword evidence="3" id="KW-0694">RNA-binding</keyword>
<evidence type="ECO:0000256" key="1">
    <source>
        <dbReference type="ARBA" id="ARBA00022598"/>
    </source>
</evidence>
<evidence type="ECO:0000313" key="4">
    <source>
        <dbReference type="EMBL" id="KIS04092.1"/>
    </source>
</evidence>
<dbReference type="InterPro" id="IPR014729">
    <property type="entry name" value="Rossmann-like_a/b/a_fold"/>
</dbReference>
<dbReference type="NCBIfam" id="NF010191">
    <property type="entry name" value="PRK13670.1"/>
    <property type="match status" value="1"/>
</dbReference>
<organism evidence="4 5">
    <name type="scientific">Paucilactobacillus wasatchensis</name>
    <dbReference type="NCBI Taxonomy" id="1335616"/>
    <lineage>
        <taxon>Bacteria</taxon>
        <taxon>Bacillati</taxon>
        <taxon>Bacillota</taxon>
        <taxon>Bacilli</taxon>
        <taxon>Lactobacillales</taxon>
        <taxon>Lactobacillaceae</taxon>
        <taxon>Paucilactobacillus</taxon>
    </lineage>
</organism>
<dbReference type="GO" id="GO:0005524">
    <property type="term" value="F:ATP binding"/>
    <property type="evidence" value="ECO:0007669"/>
    <property type="project" value="UniProtKB-KW"/>
</dbReference>
<gene>
    <name evidence="3" type="primary">tmcAL</name>
    <name evidence="4" type="ORF">WDC_0294</name>
</gene>
<dbReference type="Pfam" id="PF05636">
    <property type="entry name" value="HIGH_NTase1"/>
    <property type="match status" value="1"/>
</dbReference>
<comment type="function">
    <text evidence="3">Catalyzes the formation of N(4)-acetylcytidine (ac(4)C) at the wobble position of elongator tRNA(Met), using acetate and ATP as substrates. First activates an acetate ion to form acetyladenylate (Ac-AMP) and then transfers the acetyl group to tRNA to form ac(4)C34.</text>
</comment>
<dbReference type="OrthoDB" id="9769796at2"/>
<keyword evidence="1 3" id="KW-0436">Ligase</keyword>
<dbReference type="GO" id="GO:0000049">
    <property type="term" value="F:tRNA binding"/>
    <property type="evidence" value="ECO:0007669"/>
    <property type="project" value="UniProtKB-KW"/>
</dbReference>
<comment type="caution">
    <text evidence="4">The sequence shown here is derived from an EMBL/GenBank/DDBJ whole genome shotgun (WGS) entry which is preliminary data.</text>
</comment>
<dbReference type="PATRIC" id="fig|1335616.4.peg.293"/>
<comment type="catalytic activity">
    <reaction evidence="3">
        <text>cytidine(34) in elongator tRNA(Met) + acetate + ATP = N(4)-acetylcytidine(34) in elongator tRNA(Met) + AMP + diphosphate</text>
        <dbReference type="Rhea" id="RHEA:58144"/>
        <dbReference type="Rhea" id="RHEA-COMP:10693"/>
        <dbReference type="Rhea" id="RHEA-COMP:10694"/>
        <dbReference type="ChEBI" id="CHEBI:30089"/>
        <dbReference type="ChEBI" id="CHEBI:30616"/>
        <dbReference type="ChEBI" id="CHEBI:33019"/>
        <dbReference type="ChEBI" id="CHEBI:74900"/>
        <dbReference type="ChEBI" id="CHEBI:82748"/>
        <dbReference type="ChEBI" id="CHEBI:456215"/>
    </reaction>
</comment>
<dbReference type="RefSeq" id="WP_044010024.1">
    <property type="nucleotide sequence ID" value="NZ_AWTT01000004.1"/>
</dbReference>
<feature type="binding site" evidence="3">
    <location>
        <position position="101"/>
    </location>
    <ligand>
        <name>ATP</name>
        <dbReference type="ChEBI" id="CHEBI:30616"/>
    </ligand>
</feature>
<dbReference type="Proteomes" id="UP000032279">
    <property type="component" value="Unassembled WGS sequence"/>
</dbReference>
<reference evidence="4 5" key="1">
    <citation type="submission" date="2013-08" db="EMBL/GenBank/DDBJ databases">
        <title>Lactobacillus wasatchii sp. WDC04, a late gas producing bacteria isolated from aged chedder cheese.</title>
        <authorList>
            <person name="Oberg C.J."/>
            <person name="Culumber M."/>
            <person name="McMahon D.J."/>
            <person name="Broadbent J.R."/>
            <person name="Oberg T.S."/>
            <person name="Ortaki F."/>
        </authorList>
    </citation>
    <scope>NUCLEOTIDE SEQUENCE [LARGE SCALE GENOMIC DNA]</scope>
    <source>
        <strain evidence="4 5">WDC04</strain>
    </source>
</reference>
<dbReference type="PANTHER" id="PTHR37825:SF1">
    <property type="entry name" value="TRNA(MET) CYTIDINE ACETATE LIGASE"/>
    <property type="match status" value="1"/>
</dbReference>
<keyword evidence="3" id="KW-0963">Cytoplasm</keyword>
<feature type="binding site" evidence="3">
    <location>
        <position position="176"/>
    </location>
    <ligand>
        <name>ATP</name>
        <dbReference type="ChEBI" id="CHEBI:30616"/>
    </ligand>
</feature>
<dbReference type="GO" id="GO:0005737">
    <property type="term" value="C:cytoplasm"/>
    <property type="evidence" value="ECO:0007669"/>
    <property type="project" value="UniProtKB-SubCell"/>
</dbReference>
<dbReference type="HAMAP" id="MF_01539">
    <property type="entry name" value="TmcAL"/>
    <property type="match status" value="1"/>
</dbReference>
<evidence type="ECO:0000256" key="3">
    <source>
        <dbReference type="HAMAP-Rule" id="MF_01539"/>
    </source>
</evidence>
<keyword evidence="5" id="KW-1185">Reference proteome</keyword>
<proteinExistence type="inferred from homology"/>
<feature type="binding site" evidence="3">
    <location>
        <position position="151"/>
    </location>
    <ligand>
        <name>ATP</name>
        <dbReference type="ChEBI" id="CHEBI:30616"/>
    </ligand>
</feature>
<protein>
    <recommendedName>
        <fullName evidence="3">tRNA(Met) cytidine acetate ligase</fullName>
        <ecNumber evidence="3">6.3.4.-</ecNumber>
    </recommendedName>
</protein>
<evidence type="ECO:0000313" key="5">
    <source>
        <dbReference type="Proteomes" id="UP000032279"/>
    </source>
</evidence>
<dbReference type="AlphaFoldDB" id="A0A0D1A8X6"/>
<dbReference type="PANTHER" id="PTHR37825">
    <property type="entry name" value="TRNA(MET) CYTIDINE ACETATE LIGASE"/>
    <property type="match status" value="1"/>
</dbReference>
<keyword evidence="3" id="KW-0067">ATP-binding</keyword>
<name>A0A0D1A8X6_9LACO</name>
<feature type="binding site" evidence="3">
    <location>
        <begin position="7"/>
        <end position="20"/>
    </location>
    <ligand>
        <name>ATP</name>
        <dbReference type="ChEBI" id="CHEBI:30616"/>
    </ligand>
</feature>
<dbReference type="SUPFAM" id="SSF52374">
    <property type="entry name" value="Nucleotidylyl transferase"/>
    <property type="match status" value="1"/>
</dbReference>
<dbReference type="EC" id="6.3.4.-" evidence="3"/>
<dbReference type="GO" id="GO:0006400">
    <property type="term" value="P:tRNA modification"/>
    <property type="evidence" value="ECO:0007669"/>
    <property type="project" value="UniProtKB-UniRule"/>
</dbReference>
<comment type="similarity">
    <text evidence="3">Belongs to the TmcAL family.</text>
</comment>
<dbReference type="GO" id="GO:0016879">
    <property type="term" value="F:ligase activity, forming carbon-nitrogen bonds"/>
    <property type="evidence" value="ECO:0007669"/>
    <property type="project" value="UniProtKB-UniRule"/>
</dbReference>
<comment type="caution">
    <text evidence="3">Lacks conserved residue(s) required for the propagation of feature annotation.</text>
</comment>
<dbReference type="InterPro" id="IPR008513">
    <property type="entry name" value="tRNA(Met)_cyd_acetate_ligase"/>
</dbReference>
<keyword evidence="3" id="KW-0547">Nucleotide-binding</keyword>
<dbReference type="Gene3D" id="3.40.50.620">
    <property type="entry name" value="HUPs"/>
    <property type="match status" value="1"/>
</dbReference>
<evidence type="ECO:0000256" key="2">
    <source>
        <dbReference type="ARBA" id="ARBA00022694"/>
    </source>
</evidence>
<dbReference type="EMBL" id="AWTT01000004">
    <property type="protein sequence ID" value="KIS04092.1"/>
    <property type="molecule type" value="Genomic_DNA"/>
</dbReference>
<sequence>MKAVGLVTEYNPLHNGHLYHLATAKQLVNADVVVAVMSGNFTQRAEPAILDKWHRTKAALLAGVDLVVELPVQFAVQPAHLFAHGAITLLDSLQVTDFVFGAEHADWNFGDLVAAEDQFEPVNFSHFNATYATLFNDQLQRQTGIALTEPNDILAFGYTKANLQLATPIQLHAIKRTGSAYHDENIDDQINQIGSASAIRKAVTDGNLAYENLVPPQTAFNLKQLKHVNDWEDLYPLLRYQLIQAPLTYIHQIYQMSEGLEYRLKRAAQTATSFREFMQLAKSKRYTYSRLQRVCLYTLLQVSTQEMQVRFKTPYLRVLGFNHSGQKYLHQIKKTVKIPIITKVDVELKKQQLQLDYRAGKLFEQLSASEQDLRRKPIIV</sequence>
<dbReference type="STRING" id="1335616.WDC_0294"/>
<comment type="subcellular location">
    <subcellularLocation>
        <location evidence="3">Cytoplasm</location>
    </subcellularLocation>
</comment>
<accession>A0A0D1A8X6</accession>
<keyword evidence="3" id="KW-0820">tRNA-binding</keyword>
<keyword evidence="2 3" id="KW-0819">tRNA processing</keyword>